<evidence type="ECO:0000256" key="2">
    <source>
        <dbReference type="ARBA" id="ARBA00022573"/>
    </source>
</evidence>
<accession>A0A9E7THG2</accession>
<keyword evidence="2" id="KW-0169">Cobalamin biosynthesis</keyword>
<dbReference type="PANTHER" id="PTHR43467:SF2">
    <property type="entry name" value="COBALT-PRECORRIN-2 C(20)-METHYLTRANSFERASE"/>
    <property type="match status" value="1"/>
</dbReference>
<feature type="domain" description="Tetrapyrrole methylase" evidence="7">
    <location>
        <begin position="1"/>
        <end position="139"/>
    </location>
</feature>
<evidence type="ECO:0000256" key="1">
    <source>
        <dbReference type="ARBA" id="ARBA00004953"/>
    </source>
</evidence>
<dbReference type="GO" id="GO:0030788">
    <property type="term" value="F:precorrin-2 C20-methyltransferase activity"/>
    <property type="evidence" value="ECO:0007669"/>
    <property type="project" value="InterPro"/>
</dbReference>
<dbReference type="RefSeq" id="WP_257742976.1">
    <property type="nucleotide sequence ID" value="NZ_CP096115.1"/>
</dbReference>
<dbReference type="InterPro" id="IPR000878">
    <property type="entry name" value="4pyrrol_Mease"/>
</dbReference>
<organism evidence="8 9">
    <name type="scientific">Methanoplanus endosymbiosus</name>
    <dbReference type="NCBI Taxonomy" id="33865"/>
    <lineage>
        <taxon>Archaea</taxon>
        <taxon>Methanobacteriati</taxon>
        <taxon>Methanobacteriota</taxon>
        <taxon>Stenosarchaea group</taxon>
        <taxon>Methanomicrobia</taxon>
        <taxon>Methanomicrobiales</taxon>
        <taxon>Methanomicrobiaceae</taxon>
        <taxon>Methanoplanus</taxon>
    </lineage>
</organism>
<dbReference type="InterPro" id="IPR035996">
    <property type="entry name" value="4pyrrol_Methylase_sf"/>
</dbReference>
<proteinExistence type="inferred from homology"/>
<reference evidence="8" key="1">
    <citation type="submission" date="2022-04" db="EMBL/GenBank/DDBJ databases">
        <title>Complete genome of Methanoplanus endosymbiosus DSM 3599.</title>
        <authorList>
            <person name="Chen S.-C."/>
            <person name="You Y.-T."/>
            <person name="Zhou Y.-Z."/>
            <person name="Lai M.-C."/>
        </authorList>
    </citation>
    <scope>NUCLEOTIDE SEQUENCE</scope>
    <source>
        <strain evidence="8">DSM 3599</strain>
    </source>
</reference>
<dbReference type="GO" id="GO:0032259">
    <property type="term" value="P:methylation"/>
    <property type="evidence" value="ECO:0007669"/>
    <property type="project" value="UniProtKB-KW"/>
</dbReference>
<dbReference type="KEGG" id="mend:L6E24_01510"/>
<dbReference type="EC" id="2.1.1.151" evidence="8"/>
<name>A0A9E7THG2_9EURY</name>
<dbReference type="CDD" id="cd11645">
    <property type="entry name" value="Precorrin_2_C20_MT"/>
    <property type="match status" value="1"/>
</dbReference>
<dbReference type="PIRSF" id="PIRSF036427">
    <property type="entry name" value="Precrrn-2_mtase"/>
    <property type="match status" value="1"/>
</dbReference>
<dbReference type="InterPro" id="IPR014776">
    <property type="entry name" value="4pyrrole_Mease_sub2"/>
</dbReference>
<evidence type="ECO:0000256" key="6">
    <source>
        <dbReference type="PIRNR" id="PIRNR036427"/>
    </source>
</evidence>
<dbReference type="GO" id="GO:0009236">
    <property type="term" value="P:cobalamin biosynthetic process"/>
    <property type="evidence" value="ECO:0007669"/>
    <property type="project" value="UniProtKB-UniRule"/>
</dbReference>
<dbReference type="EMBL" id="CP096115">
    <property type="protein sequence ID" value="UUX92832.1"/>
    <property type="molecule type" value="Genomic_DNA"/>
</dbReference>
<evidence type="ECO:0000256" key="5">
    <source>
        <dbReference type="ARBA" id="ARBA00022691"/>
    </source>
</evidence>
<dbReference type="Gene3D" id="3.40.1010.10">
    <property type="entry name" value="Cobalt-precorrin-4 Transmethylase, Domain 1"/>
    <property type="match status" value="1"/>
</dbReference>
<evidence type="ECO:0000256" key="4">
    <source>
        <dbReference type="ARBA" id="ARBA00022679"/>
    </source>
</evidence>
<dbReference type="Gene3D" id="3.30.950.10">
    <property type="entry name" value="Methyltransferase, Cobalt-precorrin-4 Transmethylase, Domain 2"/>
    <property type="match status" value="1"/>
</dbReference>
<dbReference type="NCBIfam" id="NF004060">
    <property type="entry name" value="PRK05576.1-3"/>
    <property type="match status" value="1"/>
</dbReference>
<dbReference type="Pfam" id="PF00590">
    <property type="entry name" value="TP_methylase"/>
    <property type="match status" value="1"/>
</dbReference>
<dbReference type="InterPro" id="IPR012382">
    <property type="entry name" value="CobI/CbiL"/>
</dbReference>
<evidence type="ECO:0000313" key="9">
    <source>
        <dbReference type="Proteomes" id="UP001060368"/>
    </source>
</evidence>
<keyword evidence="9" id="KW-1185">Reference proteome</keyword>
<dbReference type="GO" id="GO:0043781">
    <property type="term" value="F:cobalt-factor II C20-methyltransferase activity"/>
    <property type="evidence" value="ECO:0007669"/>
    <property type="project" value="UniProtKB-EC"/>
</dbReference>
<evidence type="ECO:0000313" key="8">
    <source>
        <dbReference type="EMBL" id="UUX92832.1"/>
    </source>
</evidence>
<dbReference type="Proteomes" id="UP001060368">
    <property type="component" value="Chromosome"/>
</dbReference>
<dbReference type="SUPFAM" id="SSF53790">
    <property type="entry name" value="Tetrapyrrole methylase"/>
    <property type="match status" value="1"/>
</dbReference>
<evidence type="ECO:0000259" key="7">
    <source>
        <dbReference type="Pfam" id="PF00590"/>
    </source>
</evidence>
<keyword evidence="4 8" id="KW-0808">Transferase</keyword>
<protein>
    <submittedName>
        <fullName evidence="8">Cobalt-factor II C(20)-methyltransferase</fullName>
        <ecNumber evidence="8">2.1.1.151</ecNumber>
    </submittedName>
</protein>
<keyword evidence="5" id="KW-0949">S-adenosyl-L-methionine</keyword>
<comment type="pathway">
    <text evidence="1">Cofactor biosynthesis; adenosylcobalamin biosynthesis.</text>
</comment>
<evidence type="ECO:0000256" key="3">
    <source>
        <dbReference type="ARBA" id="ARBA00022603"/>
    </source>
</evidence>
<gene>
    <name evidence="8" type="ORF">L6E24_01510</name>
</gene>
<comment type="similarity">
    <text evidence="6">Belongs to the precorrin methyltransferase family.</text>
</comment>
<dbReference type="AlphaFoldDB" id="A0A9E7THG2"/>
<dbReference type="InterPro" id="IPR014777">
    <property type="entry name" value="4pyrrole_Mease_sub1"/>
</dbReference>
<sequence length="216" mass="23751">MLVAVGIGPGDPELLTVKAVNLIKKADAVYVPGNVAKEIISPYRKDVTVLSFPMTDDEDYISRCIRKNTEIIAPVAEKGLAVFCILGDPNFYGTFGRLCSVLKKTHPDISFETVPGISSITAFASAAGIAINGGVEISDGSEINSKLMLKVRKPKDISAKLKAEGYNEFILAEKIFMKDQNILRDDEIPEKSPYFSILFARKNNYAGDSRHKEEKY</sequence>
<dbReference type="PANTHER" id="PTHR43467">
    <property type="entry name" value="COBALT-PRECORRIN-2 C(20)-METHYLTRANSFERASE"/>
    <property type="match status" value="1"/>
</dbReference>
<dbReference type="GeneID" id="74306331"/>
<keyword evidence="3 8" id="KW-0489">Methyltransferase</keyword>